<protein>
    <submittedName>
        <fullName evidence="2">Uncharacterized protein</fullName>
    </submittedName>
</protein>
<name>A0A1E4TUW2_PACTA</name>
<keyword evidence="1" id="KW-0472">Membrane</keyword>
<sequence>MAGLINVQTIKNVAIFTAAVAPLAVSGFIVRPTFKGVITLKTKEDDTLDKQFLEGYSKGGL</sequence>
<evidence type="ECO:0000313" key="2">
    <source>
        <dbReference type="EMBL" id="ODV95573.1"/>
    </source>
</evidence>
<keyword evidence="3" id="KW-1185">Reference proteome</keyword>
<dbReference type="EMBL" id="KV454014">
    <property type="protein sequence ID" value="ODV95573.1"/>
    <property type="molecule type" value="Genomic_DNA"/>
</dbReference>
<feature type="transmembrane region" description="Helical" evidence="1">
    <location>
        <begin position="13"/>
        <end position="34"/>
    </location>
</feature>
<evidence type="ECO:0000256" key="1">
    <source>
        <dbReference type="SAM" id="Phobius"/>
    </source>
</evidence>
<dbReference type="Proteomes" id="UP000094236">
    <property type="component" value="Unassembled WGS sequence"/>
</dbReference>
<evidence type="ECO:0000313" key="3">
    <source>
        <dbReference type="Proteomes" id="UP000094236"/>
    </source>
</evidence>
<gene>
    <name evidence="2" type="ORF">PACTADRAFT_50276</name>
</gene>
<proteinExistence type="predicted"/>
<accession>A0A1E4TUW2</accession>
<reference evidence="3" key="1">
    <citation type="submission" date="2016-05" db="EMBL/GenBank/DDBJ databases">
        <title>Comparative genomics of biotechnologically important yeasts.</title>
        <authorList>
            <consortium name="DOE Joint Genome Institute"/>
            <person name="Riley R."/>
            <person name="Haridas S."/>
            <person name="Wolfe K.H."/>
            <person name="Lopes M.R."/>
            <person name="Hittinger C.T."/>
            <person name="Goker M."/>
            <person name="Salamov A."/>
            <person name="Wisecaver J."/>
            <person name="Long T.M."/>
            <person name="Aerts A.L."/>
            <person name="Barry K."/>
            <person name="Choi C."/>
            <person name="Clum A."/>
            <person name="Coughlan A.Y."/>
            <person name="Deshpande S."/>
            <person name="Douglass A.P."/>
            <person name="Hanson S.J."/>
            <person name="Klenk H.-P."/>
            <person name="Labutti K."/>
            <person name="Lapidus A."/>
            <person name="Lindquist E."/>
            <person name="Lipzen A."/>
            <person name="Meier-Kolthoff J.P."/>
            <person name="Ohm R.A."/>
            <person name="Otillar R.P."/>
            <person name="Pangilinan J."/>
            <person name="Peng Y."/>
            <person name="Rokas A."/>
            <person name="Rosa C.A."/>
            <person name="Scheuner C."/>
            <person name="Sibirny A.A."/>
            <person name="Slot J.C."/>
            <person name="Stielow J.B."/>
            <person name="Sun H."/>
            <person name="Kurtzman C.P."/>
            <person name="Blackwell M."/>
            <person name="Grigoriev I.V."/>
            <person name="Jeffries T.W."/>
        </authorList>
    </citation>
    <scope>NUCLEOTIDE SEQUENCE [LARGE SCALE GENOMIC DNA]</scope>
    <source>
        <strain evidence="3">NRRL Y-2460</strain>
    </source>
</reference>
<keyword evidence="1" id="KW-1133">Transmembrane helix</keyword>
<keyword evidence="1" id="KW-0812">Transmembrane</keyword>
<organism evidence="2 3">
    <name type="scientific">Pachysolen tannophilus NRRL Y-2460</name>
    <dbReference type="NCBI Taxonomy" id="669874"/>
    <lineage>
        <taxon>Eukaryota</taxon>
        <taxon>Fungi</taxon>
        <taxon>Dikarya</taxon>
        <taxon>Ascomycota</taxon>
        <taxon>Saccharomycotina</taxon>
        <taxon>Pichiomycetes</taxon>
        <taxon>Pachysolenaceae</taxon>
        <taxon>Pachysolen</taxon>
    </lineage>
</organism>
<dbReference type="AlphaFoldDB" id="A0A1E4TUW2"/>